<evidence type="ECO:0000313" key="2">
    <source>
        <dbReference type="EMBL" id="KAL1584275.1"/>
    </source>
</evidence>
<dbReference type="RefSeq" id="XP_069227381.1">
    <property type="nucleotide sequence ID" value="XM_069375294.1"/>
</dbReference>
<sequence>MGWWGGGLFQSETQFDLISDASHEAGLSDLEKVVLSQQRAQKAADSGQPADIPHDDADLTTSGKDAKPSSDNDDDCWQVCRDNGIYFSIWSAECSDIPFVREYLNNGALFELVQKTAAKVQDDWSVYNTGYELVLIGACAMTLGCKLPTFLRNFMHKNYHSVGFRNAAIEQLRKALSDGPDGYKEGEPYEFKEPEHDSDCDCG</sequence>
<feature type="region of interest" description="Disordered" evidence="1">
    <location>
        <begin position="180"/>
        <end position="203"/>
    </location>
</feature>
<accession>A0AB34KLT7</accession>
<proteinExistence type="predicted"/>
<keyword evidence="3" id="KW-1185">Reference proteome</keyword>
<evidence type="ECO:0000313" key="3">
    <source>
        <dbReference type="Proteomes" id="UP000803884"/>
    </source>
</evidence>
<dbReference type="GeneID" id="96008132"/>
<organism evidence="2 3">
    <name type="scientific">Cladosporium halotolerans</name>
    <dbReference type="NCBI Taxonomy" id="1052096"/>
    <lineage>
        <taxon>Eukaryota</taxon>
        <taxon>Fungi</taxon>
        <taxon>Dikarya</taxon>
        <taxon>Ascomycota</taxon>
        <taxon>Pezizomycotina</taxon>
        <taxon>Dothideomycetes</taxon>
        <taxon>Dothideomycetidae</taxon>
        <taxon>Cladosporiales</taxon>
        <taxon>Cladosporiaceae</taxon>
        <taxon>Cladosporium</taxon>
    </lineage>
</organism>
<dbReference type="AlphaFoldDB" id="A0AB34KLT7"/>
<reference evidence="2 3" key="1">
    <citation type="journal article" date="2020" name="Microbiol. Resour. Announc.">
        <title>Draft Genome Sequence of a Cladosporium Species Isolated from the Mesophotic Ascidian Didemnum maculosum.</title>
        <authorList>
            <person name="Gioti A."/>
            <person name="Siaperas R."/>
            <person name="Nikolaivits E."/>
            <person name="Le Goff G."/>
            <person name="Ouazzani J."/>
            <person name="Kotoulas G."/>
            <person name="Topakas E."/>
        </authorList>
    </citation>
    <scope>NUCLEOTIDE SEQUENCE [LARGE SCALE GENOMIC DNA]</scope>
    <source>
        <strain evidence="2 3">TM138-S3</strain>
    </source>
</reference>
<comment type="caution">
    <text evidence="2">The sequence shown here is derived from an EMBL/GenBank/DDBJ whole genome shotgun (WGS) entry which is preliminary data.</text>
</comment>
<feature type="region of interest" description="Disordered" evidence="1">
    <location>
        <begin position="38"/>
        <end position="73"/>
    </location>
</feature>
<gene>
    <name evidence="2" type="ORF">WHR41_06689</name>
</gene>
<dbReference type="EMBL" id="JAAQHG020000027">
    <property type="protein sequence ID" value="KAL1584275.1"/>
    <property type="molecule type" value="Genomic_DNA"/>
</dbReference>
<name>A0AB34KLT7_9PEZI</name>
<evidence type="ECO:0000256" key="1">
    <source>
        <dbReference type="SAM" id="MobiDB-lite"/>
    </source>
</evidence>
<dbReference type="Proteomes" id="UP000803884">
    <property type="component" value="Unassembled WGS sequence"/>
</dbReference>
<protein>
    <submittedName>
        <fullName evidence="2">Uncharacterized protein</fullName>
    </submittedName>
</protein>